<organism evidence="2 3">
    <name type="scientific">Breznakibacter xylanolyticus</name>
    <dbReference type="NCBI Taxonomy" id="990"/>
    <lineage>
        <taxon>Bacteria</taxon>
        <taxon>Pseudomonadati</taxon>
        <taxon>Bacteroidota</taxon>
        <taxon>Bacteroidia</taxon>
        <taxon>Marinilabiliales</taxon>
        <taxon>Marinilabiliaceae</taxon>
        <taxon>Breznakibacter</taxon>
    </lineage>
</organism>
<keyword evidence="3" id="KW-1185">Reference proteome</keyword>
<dbReference type="OrthoDB" id="9798632at2"/>
<dbReference type="RefSeq" id="WP_111445815.1">
    <property type="nucleotide sequence ID" value="NZ_QKZK01000014.1"/>
</dbReference>
<dbReference type="Gene3D" id="3.40.50.720">
    <property type="entry name" value="NAD(P)-binding Rossmann-like Domain"/>
    <property type="match status" value="1"/>
</dbReference>
<dbReference type="InterPro" id="IPR016040">
    <property type="entry name" value="NAD(P)-bd_dom"/>
</dbReference>
<dbReference type="InterPro" id="IPR036291">
    <property type="entry name" value="NAD(P)-bd_dom_sf"/>
</dbReference>
<evidence type="ECO:0000313" key="3">
    <source>
        <dbReference type="Proteomes" id="UP000249239"/>
    </source>
</evidence>
<dbReference type="SUPFAM" id="SSF51735">
    <property type="entry name" value="NAD(P)-binding Rossmann-fold domains"/>
    <property type="match status" value="1"/>
</dbReference>
<gene>
    <name evidence="2" type="ORF">LX69_01958</name>
</gene>
<dbReference type="EMBL" id="QKZK01000014">
    <property type="protein sequence ID" value="PZX16084.1"/>
    <property type="molecule type" value="Genomic_DNA"/>
</dbReference>
<name>A0A2W7NHD2_9BACT</name>
<dbReference type="Proteomes" id="UP000249239">
    <property type="component" value="Unassembled WGS sequence"/>
</dbReference>
<evidence type="ECO:0000313" key="2">
    <source>
        <dbReference type="EMBL" id="PZX16084.1"/>
    </source>
</evidence>
<dbReference type="Pfam" id="PF13460">
    <property type="entry name" value="NAD_binding_10"/>
    <property type="match status" value="1"/>
</dbReference>
<dbReference type="PANTHER" id="PTHR14097:SF7">
    <property type="entry name" value="OXIDOREDUCTASE HTATIP2"/>
    <property type="match status" value="1"/>
</dbReference>
<reference evidence="2 3" key="1">
    <citation type="submission" date="2018-06" db="EMBL/GenBank/DDBJ databases">
        <title>Genomic Encyclopedia of Archaeal and Bacterial Type Strains, Phase II (KMG-II): from individual species to whole genera.</title>
        <authorList>
            <person name="Goeker M."/>
        </authorList>
    </citation>
    <scope>NUCLEOTIDE SEQUENCE [LARGE SCALE GENOMIC DNA]</scope>
    <source>
        <strain evidence="2 3">DSM 6779</strain>
    </source>
</reference>
<accession>A0A2W7NHD2</accession>
<sequence>MKPVADDRFGGAIKRAVVAGATGLVGRELLQLLLDDGRYAEIHVPGRRSPQVDDDRVRFHACDFEDFSFLPTVGVDEVYCALGTTIGKAGSQDAFRQVDFDAVVNLARWAAHVDAGRFVVVSSLGADVRSGNFYLRTKGQMERALKQCGLNSLIIVRPSLLMGQRGEFRLGERLGAWLMRPLSVLMIGRFKKYRPIAAANVAKAMKRLAESKFGDVYVEESDQLQLLANGYSSTL</sequence>
<comment type="caution">
    <text evidence="2">The sequence shown here is derived from an EMBL/GenBank/DDBJ whole genome shotgun (WGS) entry which is preliminary data.</text>
</comment>
<dbReference type="PANTHER" id="PTHR14097">
    <property type="entry name" value="OXIDOREDUCTASE HTATIP2"/>
    <property type="match status" value="1"/>
</dbReference>
<dbReference type="AlphaFoldDB" id="A0A2W7NHD2"/>
<feature type="domain" description="NAD(P)-binding" evidence="1">
    <location>
        <begin position="20"/>
        <end position="170"/>
    </location>
</feature>
<evidence type="ECO:0000259" key="1">
    <source>
        <dbReference type="Pfam" id="PF13460"/>
    </source>
</evidence>
<protein>
    <submittedName>
        <fullName evidence="2">Uncharacterized protein YbjT (DUF2867 family)</fullName>
    </submittedName>
</protein>
<proteinExistence type="predicted"/>